<evidence type="ECO:0000256" key="6">
    <source>
        <dbReference type="ARBA" id="ARBA00023170"/>
    </source>
</evidence>
<feature type="transmembrane region" description="Helical" evidence="8">
    <location>
        <begin position="437"/>
        <end position="460"/>
    </location>
</feature>
<feature type="transmembrane region" description="Helical" evidence="8">
    <location>
        <begin position="535"/>
        <end position="556"/>
    </location>
</feature>
<feature type="transmembrane region" description="Helical" evidence="8">
    <location>
        <begin position="87"/>
        <end position="108"/>
    </location>
</feature>
<evidence type="ECO:0000256" key="3">
    <source>
        <dbReference type="ARBA" id="ARBA00022989"/>
    </source>
</evidence>
<dbReference type="CDD" id="cd00637">
    <property type="entry name" value="7tm_classA_rhodopsin-like"/>
    <property type="match status" value="2"/>
</dbReference>
<keyword evidence="4" id="KW-0297">G-protein coupled receptor</keyword>
<dbReference type="EMBL" id="CALNXI010000616">
    <property type="protein sequence ID" value="CAH3030155.1"/>
    <property type="molecule type" value="Genomic_DNA"/>
</dbReference>
<dbReference type="PROSITE" id="PS50262">
    <property type="entry name" value="G_PROTEIN_RECEP_F1_2"/>
    <property type="match status" value="2"/>
</dbReference>
<accession>A0ABN8MKH2</accession>
<feature type="transmembrane region" description="Helical" evidence="8">
    <location>
        <begin position="172"/>
        <end position="192"/>
    </location>
</feature>
<evidence type="ECO:0000256" key="4">
    <source>
        <dbReference type="ARBA" id="ARBA00023040"/>
    </source>
</evidence>
<feature type="transmembrane region" description="Helical" evidence="8">
    <location>
        <begin position="129"/>
        <end position="152"/>
    </location>
</feature>
<evidence type="ECO:0000256" key="2">
    <source>
        <dbReference type="ARBA" id="ARBA00022692"/>
    </source>
</evidence>
<keyword evidence="2 8" id="KW-0812">Transmembrane</keyword>
<keyword evidence="6" id="KW-0675">Receptor</keyword>
<keyword evidence="7" id="KW-0807">Transducer</keyword>
<sequence length="620" mass="71148">MATSDGFPLFVLVFLSIFYSTVSILSIVGNIWVIKTCYTTLKRRYFPVMWLLANLASADLLFIFLTFFNIISFFWRWVGGDVTCKLHGFLVEATYTVSITTLAVITYQRLKAIIDPFNSRVGSWPRREFLKIIIIWFLCLAVCTPLATIYRVEIQSGDVVCVNTTWGNDGRQIYYSLHATLFFIAPLAYMIFTQTQIKRALRSRVEVISNSFIEKSNRRNKKIAKTLAALTIAFVACWSPFMITRTLIYFHLASPGLVWRASQLLICLNAALDPLLYGYFGGNLKSGLRRLLNCNYMQRRDSNLTTMAFGEGFSLITVVICSLLYCTVFIMSVVGNSWIIVVTYQRIIKKRTFNHFTCLVMNLAFADLVFIFLTIFNFVSFYSDWPGGDSTCKFHGFLVEATYTTSISTLVVISYQRLKAVIHPFEARFCRWTRMKYTKLAIMWSLCFAVCLPLVFIYRVETRNGQIICVNTTLGDIGRQIYYSLHGTLFFVVPLLYMNVTQININRALLRRVKALRNSVAEETNRRHRKVAKTLAALTIAFAICWSPFMITRTLINFHLTSPGIAWRASQILICVNPVLDPLLYGYYGGNLKTRLQRVLRGRFPRRRAYDVTTDNTSTV</sequence>
<dbReference type="InterPro" id="IPR017452">
    <property type="entry name" value="GPCR_Rhodpsn_7TM"/>
</dbReference>
<evidence type="ECO:0000256" key="7">
    <source>
        <dbReference type="ARBA" id="ARBA00023224"/>
    </source>
</evidence>
<dbReference type="Gene3D" id="1.20.1070.10">
    <property type="entry name" value="Rhodopsin 7-helix transmembrane proteins"/>
    <property type="match status" value="2"/>
</dbReference>
<feature type="transmembrane region" description="Helical" evidence="8">
    <location>
        <begin position="6"/>
        <end position="33"/>
    </location>
</feature>
<keyword evidence="11" id="KW-1185">Reference proteome</keyword>
<dbReference type="Pfam" id="PF00001">
    <property type="entry name" value="7tm_1"/>
    <property type="match status" value="2"/>
</dbReference>
<evidence type="ECO:0000256" key="5">
    <source>
        <dbReference type="ARBA" id="ARBA00023136"/>
    </source>
</evidence>
<organism evidence="10 11">
    <name type="scientific">Porites evermanni</name>
    <dbReference type="NCBI Taxonomy" id="104178"/>
    <lineage>
        <taxon>Eukaryota</taxon>
        <taxon>Metazoa</taxon>
        <taxon>Cnidaria</taxon>
        <taxon>Anthozoa</taxon>
        <taxon>Hexacorallia</taxon>
        <taxon>Scleractinia</taxon>
        <taxon>Fungiina</taxon>
        <taxon>Poritidae</taxon>
        <taxon>Porites</taxon>
    </lineage>
</organism>
<feature type="domain" description="G-protein coupled receptors family 1 profile" evidence="9">
    <location>
        <begin position="29"/>
        <end position="277"/>
    </location>
</feature>
<dbReference type="PANTHER" id="PTHR45695">
    <property type="entry name" value="LEUCOKININ RECEPTOR-RELATED"/>
    <property type="match status" value="1"/>
</dbReference>
<dbReference type="PRINTS" id="PR00237">
    <property type="entry name" value="GPCRRHODOPSN"/>
</dbReference>
<dbReference type="PANTHER" id="PTHR45695:SF9">
    <property type="entry name" value="LEUCOKININ RECEPTOR"/>
    <property type="match status" value="1"/>
</dbReference>
<dbReference type="Proteomes" id="UP001159427">
    <property type="component" value="Unassembled WGS sequence"/>
</dbReference>
<comment type="subcellular location">
    <subcellularLocation>
        <location evidence="1">Membrane</location>
        <topology evidence="1">Multi-pass membrane protein</topology>
    </subcellularLocation>
</comment>
<comment type="caution">
    <text evidence="10">The sequence shown here is derived from an EMBL/GenBank/DDBJ whole genome shotgun (WGS) entry which is preliminary data.</text>
</comment>
<feature type="transmembrane region" description="Helical" evidence="8">
    <location>
        <begin position="45"/>
        <end position="75"/>
    </location>
</feature>
<evidence type="ECO:0000313" key="10">
    <source>
        <dbReference type="EMBL" id="CAH3030155.1"/>
    </source>
</evidence>
<evidence type="ECO:0000313" key="11">
    <source>
        <dbReference type="Proteomes" id="UP001159427"/>
    </source>
</evidence>
<feature type="transmembrane region" description="Helical" evidence="8">
    <location>
        <begin position="356"/>
        <end position="382"/>
    </location>
</feature>
<evidence type="ECO:0000256" key="8">
    <source>
        <dbReference type="SAM" id="Phobius"/>
    </source>
</evidence>
<reference evidence="10 11" key="1">
    <citation type="submission" date="2022-05" db="EMBL/GenBank/DDBJ databases">
        <authorList>
            <consortium name="Genoscope - CEA"/>
            <person name="William W."/>
        </authorList>
    </citation>
    <scope>NUCLEOTIDE SEQUENCE [LARGE SCALE GENOMIC DNA]</scope>
</reference>
<protein>
    <recommendedName>
        <fullName evidence="9">G-protein coupled receptors family 1 profile domain-containing protein</fullName>
    </recommendedName>
</protein>
<dbReference type="InterPro" id="IPR000276">
    <property type="entry name" value="GPCR_Rhodpsn"/>
</dbReference>
<feature type="transmembrane region" description="Helical" evidence="8">
    <location>
        <begin position="227"/>
        <end position="250"/>
    </location>
</feature>
<keyword evidence="5 8" id="KW-0472">Membrane</keyword>
<name>A0ABN8MKH2_9CNID</name>
<feature type="transmembrane region" description="Helical" evidence="8">
    <location>
        <begin position="313"/>
        <end position="344"/>
    </location>
</feature>
<feature type="transmembrane region" description="Helical" evidence="8">
    <location>
        <begin position="394"/>
        <end position="416"/>
    </location>
</feature>
<feature type="transmembrane region" description="Helical" evidence="8">
    <location>
        <begin position="480"/>
        <end position="500"/>
    </location>
</feature>
<feature type="domain" description="G-protein coupled receptors family 1 profile" evidence="9">
    <location>
        <begin position="335"/>
        <end position="585"/>
    </location>
</feature>
<proteinExistence type="predicted"/>
<evidence type="ECO:0000256" key="1">
    <source>
        <dbReference type="ARBA" id="ARBA00004141"/>
    </source>
</evidence>
<gene>
    <name evidence="10" type="ORF">PEVE_00037475</name>
</gene>
<feature type="transmembrane region" description="Helical" evidence="8">
    <location>
        <begin position="568"/>
        <end position="588"/>
    </location>
</feature>
<dbReference type="SUPFAM" id="SSF81321">
    <property type="entry name" value="Family A G protein-coupled receptor-like"/>
    <property type="match status" value="2"/>
</dbReference>
<evidence type="ECO:0000259" key="9">
    <source>
        <dbReference type="PROSITE" id="PS50262"/>
    </source>
</evidence>
<keyword evidence="3 8" id="KW-1133">Transmembrane helix</keyword>